<keyword evidence="4 6" id="KW-1133">Transmembrane helix</keyword>
<dbReference type="InterPro" id="IPR020846">
    <property type="entry name" value="MFS_dom"/>
</dbReference>
<keyword evidence="9" id="KW-1185">Reference proteome</keyword>
<dbReference type="InterPro" id="IPR011701">
    <property type="entry name" value="MFS"/>
</dbReference>
<accession>A0A5M3MG21</accession>
<name>A0A5M3MG21_CONPW</name>
<feature type="transmembrane region" description="Helical" evidence="6">
    <location>
        <begin position="228"/>
        <end position="250"/>
    </location>
</feature>
<sequence length="516" mass="55772">MDVDTSPSSPSSVDASRYDLKRTSSTVMKGETDMLDRAGAVERLEDIDLDGVDKKHLEKVVWRKLDMLLLPMATMFFFLSFLDRGNIANAKVAGMQTSLNMSNYDYSIALTVTYIPYILTEIPSNLILRYVGPHLMLPGMVAIWGIIATLQGTVTSYGGLLACRFFLGLVEGGLPPGLTIYLATFYPREKLQLRIATYFAASSLSGAFTGLLAAAITNMDGVGNKPGWAWIFILEGLFSSAFGFLCFFILPKSPETTSILSPTERAYVVYRLKQAGSASSDENEDNFSWREVRIALKSPQVIFGTLMSVLMGITLYGLAYFEPIIVQGLGYAGNRAQLMSAPPFAVAFVLSLASAFAADRFGRRGAVAIFFACWSIVGYSIYLDETNSKHAQYGALFLAVPGTYAAAPAVMTWMANNSAPHTRRATSIALGFVASNSGGIIATWLFGTLSPAPNYTAATIVCLSSSAGVLVLAAANWVYLAKQNLDKAARREEMVTTGGSEAKGMGDKSAFFVYNL</sequence>
<dbReference type="PROSITE" id="PS50850">
    <property type="entry name" value="MFS"/>
    <property type="match status" value="1"/>
</dbReference>
<feature type="transmembrane region" description="Helical" evidence="6">
    <location>
        <begin position="341"/>
        <end position="358"/>
    </location>
</feature>
<dbReference type="AlphaFoldDB" id="A0A5M3MG21"/>
<dbReference type="FunFam" id="1.20.1250.20:FF:000034">
    <property type="entry name" value="MFS general substrate transporter"/>
    <property type="match status" value="1"/>
</dbReference>
<feature type="transmembrane region" description="Helical" evidence="6">
    <location>
        <begin position="395"/>
        <end position="415"/>
    </location>
</feature>
<feature type="transmembrane region" description="Helical" evidence="6">
    <location>
        <begin position="365"/>
        <end position="383"/>
    </location>
</feature>
<keyword evidence="2" id="KW-0813">Transport</keyword>
<feature type="transmembrane region" description="Helical" evidence="6">
    <location>
        <begin position="458"/>
        <end position="481"/>
    </location>
</feature>
<feature type="domain" description="Major facilitator superfamily (MFS) profile" evidence="7">
    <location>
        <begin position="69"/>
        <end position="485"/>
    </location>
</feature>
<proteinExistence type="predicted"/>
<keyword evidence="5 6" id="KW-0472">Membrane</keyword>
<gene>
    <name evidence="8" type="ORF">CONPUDRAFT_139022</name>
</gene>
<feature type="transmembrane region" description="Helical" evidence="6">
    <location>
        <begin position="102"/>
        <end position="119"/>
    </location>
</feature>
<comment type="caution">
    <text evidence="8">The sequence shown here is derived from an EMBL/GenBank/DDBJ whole genome shotgun (WGS) entry which is preliminary data.</text>
</comment>
<dbReference type="OrthoDB" id="2985014at2759"/>
<dbReference type="GO" id="GO:0016020">
    <property type="term" value="C:membrane"/>
    <property type="evidence" value="ECO:0007669"/>
    <property type="project" value="UniProtKB-SubCell"/>
</dbReference>
<dbReference type="EMBL" id="JH711583">
    <property type="protein sequence ID" value="EIW77870.1"/>
    <property type="molecule type" value="Genomic_DNA"/>
</dbReference>
<evidence type="ECO:0000313" key="9">
    <source>
        <dbReference type="Proteomes" id="UP000053558"/>
    </source>
</evidence>
<organism evidence="8 9">
    <name type="scientific">Coniophora puteana (strain RWD-64-598)</name>
    <name type="common">Brown rot fungus</name>
    <dbReference type="NCBI Taxonomy" id="741705"/>
    <lineage>
        <taxon>Eukaryota</taxon>
        <taxon>Fungi</taxon>
        <taxon>Dikarya</taxon>
        <taxon>Basidiomycota</taxon>
        <taxon>Agaricomycotina</taxon>
        <taxon>Agaricomycetes</taxon>
        <taxon>Agaricomycetidae</taxon>
        <taxon>Boletales</taxon>
        <taxon>Coniophorineae</taxon>
        <taxon>Coniophoraceae</taxon>
        <taxon>Coniophora</taxon>
    </lineage>
</organism>
<protein>
    <submittedName>
        <fullName evidence="8">MFS general substrate transporter</fullName>
    </submittedName>
</protein>
<dbReference type="RefSeq" id="XP_007772180.1">
    <property type="nucleotide sequence ID" value="XM_007773990.1"/>
</dbReference>
<dbReference type="KEGG" id="cput:CONPUDRAFT_139022"/>
<dbReference type="Gene3D" id="1.20.1250.20">
    <property type="entry name" value="MFS general substrate transporter like domains"/>
    <property type="match status" value="2"/>
</dbReference>
<dbReference type="OMA" id="IMPRDAM"/>
<feature type="transmembrane region" description="Helical" evidence="6">
    <location>
        <begin position="65"/>
        <end position="82"/>
    </location>
</feature>
<dbReference type="PANTHER" id="PTHR43791:SF85">
    <property type="entry name" value="TRANSPORTER, PUTATIVE (AFU_ORTHOLOGUE AFUA_6G00710)-RELATED"/>
    <property type="match status" value="1"/>
</dbReference>
<evidence type="ECO:0000259" key="7">
    <source>
        <dbReference type="PROSITE" id="PS50850"/>
    </source>
</evidence>
<evidence type="ECO:0000256" key="2">
    <source>
        <dbReference type="ARBA" id="ARBA00022448"/>
    </source>
</evidence>
<comment type="subcellular location">
    <subcellularLocation>
        <location evidence="1">Membrane</location>
        <topology evidence="1">Multi-pass membrane protein</topology>
    </subcellularLocation>
</comment>
<dbReference type="GeneID" id="19201285"/>
<evidence type="ECO:0000256" key="6">
    <source>
        <dbReference type="SAM" id="Phobius"/>
    </source>
</evidence>
<keyword evidence="3 6" id="KW-0812">Transmembrane</keyword>
<evidence type="ECO:0000256" key="1">
    <source>
        <dbReference type="ARBA" id="ARBA00004141"/>
    </source>
</evidence>
<feature type="transmembrane region" description="Helical" evidence="6">
    <location>
        <begin position="427"/>
        <end position="446"/>
    </location>
</feature>
<evidence type="ECO:0000256" key="3">
    <source>
        <dbReference type="ARBA" id="ARBA00022692"/>
    </source>
</evidence>
<dbReference type="PANTHER" id="PTHR43791">
    <property type="entry name" value="PERMEASE-RELATED"/>
    <property type="match status" value="1"/>
</dbReference>
<feature type="transmembrane region" description="Helical" evidence="6">
    <location>
        <begin position="301"/>
        <end position="321"/>
    </location>
</feature>
<dbReference type="Pfam" id="PF07690">
    <property type="entry name" value="MFS_1"/>
    <property type="match status" value="1"/>
</dbReference>
<feature type="transmembrane region" description="Helical" evidence="6">
    <location>
        <begin position="195"/>
        <end position="216"/>
    </location>
</feature>
<reference evidence="9" key="1">
    <citation type="journal article" date="2012" name="Science">
        <title>The Paleozoic origin of enzymatic lignin decomposition reconstructed from 31 fungal genomes.</title>
        <authorList>
            <person name="Floudas D."/>
            <person name="Binder M."/>
            <person name="Riley R."/>
            <person name="Barry K."/>
            <person name="Blanchette R.A."/>
            <person name="Henrissat B."/>
            <person name="Martinez A.T."/>
            <person name="Otillar R."/>
            <person name="Spatafora J.W."/>
            <person name="Yadav J.S."/>
            <person name="Aerts A."/>
            <person name="Benoit I."/>
            <person name="Boyd A."/>
            <person name="Carlson A."/>
            <person name="Copeland A."/>
            <person name="Coutinho P.M."/>
            <person name="de Vries R.P."/>
            <person name="Ferreira P."/>
            <person name="Findley K."/>
            <person name="Foster B."/>
            <person name="Gaskell J."/>
            <person name="Glotzer D."/>
            <person name="Gorecki P."/>
            <person name="Heitman J."/>
            <person name="Hesse C."/>
            <person name="Hori C."/>
            <person name="Igarashi K."/>
            <person name="Jurgens J.A."/>
            <person name="Kallen N."/>
            <person name="Kersten P."/>
            <person name="Kohler A."/>
            <person name="Kuees U."/>
            <person name="Kumar T.K.A."/>
            <person name="Kuo A."/>
            <person name="LaButti K."/>
            <person name="Larrondo L.F."/>
            <person name="Lindquist E."/>
            <person name="Ling A."/>
            <person name="Lombard V."/>
            <person name="Lucas S."/>
            <person name="Lundell T."/>
            <person name="Martin R."/>
            <person name="McLaughlin D.J."/>
            <person name="Morgenstern I."/>
            <person name="Morin E."/>
            <person name="Murat C."/>
            <person name="Nagy L.G."/>
            <person name="Nolan M."/>
            <person name="Ohm R.A."/>
            <person name="Patyshakuliyeva A."/>
            <person name="Rokas A."/>
            <person name="Ruiz-Duenas F.J."/>
            <person name="Sabat G."/>
            <person name="Salamov A."/>
            <person name="Samejima M."/>
            <person name="Schmutz J."/>
            <person name="Slot J.C."/>
            <person name="St John F."/>
            <person name="Stenlid J."/>
            <person name="Sun H."/>
            <person name="Sun S."/>
            <person name="Syed K."/>
            <person name="Tsang A."/>
            <person name="Wiebenga A."/>
            <person name="Young D."/>
            <person name="Pisabarro A."/>
            <person name="Eastwood D.C."/>
            <person name="Martin F."/>
            <person name="Cullen D."/>
            <person name="Grigoriev I.V."/>
            <person name="Hibbett D.S."/>
        </authorList>
    </citation>
    <scope>NUCLEOTIDE SEQUENCE [LARGE SCALE GENOMIC DNA]</scope>
    <source>
        <strain evidence="9">RWD-64-598 SS2</strain>
    </source>
</reference>
<dbReference type="FunFam" id="1.20.1250.20:FF:000013">
    <property type="entry name" value="MFS general substrate transporter"/>
    <property type="match status" value="1"/>
</dbReference>
<evidence type="ECO:0000256" key="4">
    <source>
        <dbReference type="ARBA" id="ARBA00022989"/>
    </source>
</evidence>
<evidence type="ECO:0000313" key="8">
    <source>
        <dbReference type="EMBL" id="EIW77870.1"/>
    </source>
</evidence>
<dbReference type="InterPro" id="IPR036259">
    <property type="entry name" value="MFS_trans_sf"/>
</dbReference>
<evidence type="ECO:0000256" key="5">
    <source>
        <dbReference type="ARBA" id="ARBA00023136"/>
    </source>
</evidence>
<dbReference type="Proteomes" id="UP000053558">
    <property type="component" value="Unassembled WGS sequence"/>
</dbReference>
<dbReference type="SUPFAM" id="SSF103473">
    <property type="entry name" value="MFS general substrate transporter"/>
    <property type="match status" value="1"/>
</dbReference>
<dbReference type="GO" id="GO:0022857">
    <property type="term" value="F:transmembrane transporter activity"/>
    <property type="evidence" value="ECO:0007669"/>
    <property type="project" value="InterPro"/>
</dbReference>